<keyword evidence="1 3" id="KW-0853">WD repeat</keyword>
<feature type="domain" description="Protein kinase" evidence="4">
    <location>
        <begin position="37"/>
        <end position="295"/>
    </location>
</feature>
<dbReference type="RefSeq" id="WP_208339423.1">
    <property type="nucleotide sequence ID" value="NZ_CAWQFN010000531.1"/>
</dbReference>
<keyword evidence="5" id="KW-0418">Kinase</keyword>
<dbReference type="InterPro" id="IPR020472">
    <property type="entry name" value="WD40_PAC1"/>
</dbReference>
<accession>A0AAP5IBU0</accession>
<evidence type="ECO:0000256" key="1">
    <source>
        <dbReference type="ARBA" id="ARBA00022574"/>
    </source>
</evidence>
<evidence type="ECO:0000256" key="2">
    <source>
        <dbReference type="ARBA" id="ARBA00022737"/>
    </source>
</evidence>
<dbReference type="CDD" id="cd14014">
    <property type="entry name" value="STKc_PknB_like"/>
    <property type="match status" value="1"/>
</dbReference>
<dbReference type="PROSITE" id="PS50082">
    <property type="entry name" value="WD_REPEATS_2"/>
    <property type="match status" value="7"/>
</dbReference>
<dbReference type="Gene3D" id="2.130.10.10">
    <property type="entry name" value="YVTN repeat-like/Quinoprotein amine dehydrogenase"/>
    <property type="match status" value="2"/>
</dbReference>
<dbReference type="Pfam" id="PF00069">
    <property type="entry name" value="Pkinase"/>
    <property type="match status" value="1"/>
</dbReference>
<dbReference type="Pfam" id="PF00400">
    <property type="entry name" value="WD40"/>
    <property type="match status" value="7"/>
</dbReference>
<dbReference type="PANTHER" id="PTHR22847:SF637">
    <property type="entry name" value="WD REPEAT DOMAIN 5B"/>
    <property type="match status" value="1"/>
</dbReference>
<gene>
    <name evidence="5" type="ORF">G7B40_029315</name>
</gene>
<comment type="caution">
    <text evidence="5">The sequence shown here is derived from an EMBL/GenBank/DDBJ whole genome shotgun (WGS) entry which is preliminary data.</text>
</comment>
<dbReference type="AlphaFoldDB" id="A0AAP5IBU0"/>
<feature type="repeat" description="WD" evidence="3">
    <location>
        <begin position="440"/>
        <end position="481"/>
    </location>
</feature>
<dbReference type="SUPFAM" id="SSF56112">
    <property type="entry name" value="Protein kinase-like (PK-like)"/>
    <property type="match status" value="1"/>
</dbReference>
<dbReference type="InterPro" id="IPR000719">
    <property type="entry name" value="Prot_kinase_dom"/>
</dbReference>
<dbReference type="InterPro" id="IPR019775">
    <property type="entry name" value="WD40_repeat_CS"/>
</dbReference>
<dbReference type="SMART" id="SM00320">
    <property type="entry name" value="WD40"/>
    <property type="match status" value="7"/>
</dbReference>
<keyword evidence="5" id="KW-0723">Serine/threonine-protein kinase</keyword>
<dbReference type="InterPro" id="IPR001680">
    <property type="entry name" value="WD40_rpt"/>
</dbReference>
<name>A0AAP5IBU0_9CYAN</name>
<dbReference type="Gene3D" id="1.10.510.10">
    <property type="entry name" value="Transferase(Phosphotransferase) domain 1"/>
    <property type="match status" value="1"/>
</dbReference>
<keyword evidence="2" id="KW-0677">Repeat</keyword>
<proteinExistence type="predicted"/>
<evidence type="ECO:0000259" key="4">
    <source>
        <dbReference type="PROSITE" id="PS50011"/>
    </source>
</evidence>
<dbReference type="PROSITE" id="PS50294">
    <property type="entry name" value="WD_REPEATS_REGION"/>
    <property type="match status" value="7"/>
</dbReference>
<feature type="repeat" description="WD" evidence="3">
    <location>
        <begin position="523"/>
        <end position="564"/>
    </location>
</feature>
<feature type="repeat" description="WD" evidence="3">
    <location>
        <begin position="565"/>
        <end position="606"/>
    </location>
</feature>
<evidence type="ECO:0000256" key="3">
    <source>
        <dbReference type="PROSITE-ProRule" id="PRU00221"/>
    </source>
</evidence>
<reference evidence="6" key="1">
    <citation type="journal article" date="2021" name="Science">
        <title>Hunting the eagle killer: A cyanobacterial neurotoxin causes vacuolar myelinopathy.</title>
        <authorList>
            <person name="Breinlinger S."/>
            <person name="Phillips T.J."/>
            <person name="Haram B.N."/>
            <person name="Mares J."/>
            <person name="Martinez Yerena J.A."/>
            <person name="Hrouzek P."/>
            <person name="Sobotka R."/>
            <person name="Henderson W.M."/>
            <person name="Schmieder P."/>
            <person name="Williams S.M."/>
            <person name="Lauderdale J.D."/>
            <person name="Wilde H.D."/>
            <person name="Gerrin W."/>
            <person name="Kust A."/>
            <person name="Washington J.W."/>
            <person name="Wagner C."/>
            <person name="Geier B."/>
            <person name="Liebeke M."/>
            <person name="Enke H."/>
            <person name="Niedermeyer T.H.J."/>
            <person name="Wilde S.B."/>
        </authorList>
    </citation>
    <scope>NUCLEOTIDE SEQUENCE [LARGE SCALE GENOMIC DNA]</scope>
    <source>
        <strain evidence="6">Thurmond2011</strain>
    </source>
</reference>
<dbReference type="InterPro" id="IPR036322">
    <property type="entry name" value="WD40_repeat_dom_sf"/>
</dbReference>
<feature type="repeat" description="WD" evidence="3">
    <location>
        <begin position="607"/>
        <end position="642"/>
    </location>
</feature>
<feature type="repeat" description="WD" evidence="3">
    <location>
        <begin position="356"/>
        <end position="397"/>
    </location>
</feature>
<evidence type="ECO:0000313" key="6">
    <source>
        <dbReference type="Proteomes" id="UP000667802"/>
    </source>
</evidence>
<keyword evidence="5" id="KW-0808">Transferase</keyword>
<protein>
    <submittedName>
        <fullName evidence="5">Serine/threonine protein kinase</fullName>
    </submittedName>
</protein>
<evidence type="ECO:0000313" key="5">
    <source>
        <dbReference type="EMBL" id="MDR9898628.1"/>
    </source>
</evidence>
<dbReference type="InterPro" id="IPR015943">
    <property type="entry name" value="WD40/YVTN_repeat-like_dom_sf"/>
</dbReference>
<feature type="repeat" description="WD" evidence="3">
    <location>
        <begin position="398"/>
        <end position="439"/>
    </location>
</feature>
<dbReference type="NCBIfam" id="NF045510">
    <property type="entry name" value="4Cys_prefix_kin"/>
    <property type="match status" value="1"/>
</dbReference>
<dbReference type="GO" id="GO:0005524">
    <property type="term" value="F:ATP binding"/>
    <property type="evidence" value="ECO:0007669"/>
    <property type="project" value="InterPro"/>
</dbReference>
<keyword evidence="6" id="KW-1185">Reference proteome</keyword>
<dbReference type="PROSITE" id="PS50011">
    <property type="entry name" value="PROTEIN_KINASE_DOM"/>
    <property type="match status" value="1"/>
</dbReference>
<dbReference type="PANTHER" id="PTHR22847">
    <property type="entry name" value="WD40 REPEAT PROTEIN"/>
    <property type="match status" value="1"/>
</dbReference>
<dbReference type="PRINTS" id="PR00320">
    <property type="entry name" value="GPROTEINBRPT"/>
</dbReference>
<feature type="repeat" description="WD" evidence="3">
    <location>
        <begin position="482"/>
        <end position="523"/>
    </location>
</feature>
<organism evidence="5 6">
    <name type="scientific">Aetokthonos hydrillicola Thurmond2011</name>
    <dbReference type="NCBI Taxonomy" id="2712845"/>
    <lineage>
        <taxon>Bacteria</taxon>
        <taxon>Bacillati</taxon>
        <taxon>Cyanobacteriota</taxon>
        <taxon>Cyanophyceae</taxon>
        <taxon>Nostocales</taxon>
        <taxon>Hapalosiphonaceae</taxon>
        <taxon>Aetokthonos</taxon>
    </lineage>
</organism>
<dbReference type="CDD" id="cd00200">
    <property type="entry name" value="WD40"/>
    <property type="match status" value="1"/>
</dbReference>
<dbReference type="Proteomes" id="UP000667802">
    <property type="component" value="Unassembled WGS sequence"/>
</dbReference>
<dbReference type="EMBL" id="JAALHA020000019">
    <property type="protein sequence ID" value="MDR9898628.1"/>
    <property type="molecule type" value="Genomic_DNA"/>
</dbReference>
<dbReference type="InterPro" id="IPR011009">
    <property type="entry name" value="Kinase-like_dom_sf"/>
</dbReference>
<sequence length="642" mass="70740">MIYCLNPDCVNPENPDSENVCHSCQTQLIPLLGGHYRVTKLLSNEGGFGRTYLAEDIYNFNQIFVVKQLAPKGRTAGILSKARQLFEAEARLLQQLGEHPQIPTLFAYFEQDNNLYLVQQFIDGQDLFKDLQQREKYNEKEIREFLLDLLPVLKFIHEHSVIHRDIKPQNIMRRKSDGRLVLIDFGASKELSQAVQTKPGTIIGTYGYSPLEQMQDGKAYPASDLFALGATCFYLLTKVSPFELWTRLGYGWISNWQRHLTDPMSSNLRNVLDKLLKTEIQERYQSADEVIQDLIPQPIPQQTPVNNKHKNLLLVGSAILVLGIGGGVFLWKSSHSSNSVVNPVVDNSNPSLLKTLSAHSKIVTSVAISPDGKTLASGSWDTTLRLWDLSTGKLSDTLKGNIGQLNNVAISSDGNTVASGSSQNIIKLWNLVTKQELGIIQGHNRDVTSIAFSKKGEILASGSADGSIKVWNLSTRQEIKTLQRHFQEVRSVAMTSDGNTLVSGSTDGSIKVWNIESGQYHTLLGHSSRVNSVAISPDGIILASGSADKTIKLWNIQSGQESRTLKGHSYAVNAIAFSPDGNTLASGSADHTIKLWNPTTGQEIRTLQGHTKEVTSVVFTPNGKTLASGSVDQTVRIWQVSP</sequence>
<dbReference type="SMART" id="SM00220">
    <property type="entry name" value="S_TKc"/>
    <property type="match status" value="1"/>
</dbReference>
<dbReference type="SUPFAM" id="SSF50978">
    <property type="entry name" value="WD40 repeat-like"/>
    <property type="match status" value="1"/>
</dbReference>
<dbReference type="PROSITE" id="PS00678">
    <property type="entry name" value="WD_REPEATS_1"/>
    <property type="match status" value="4"/>
</dbReference>
<dbReference type="GO" id="GO:0004674">
    <property type="term" value="F:protein serine/threonine kinase activity"/>
    <property type="evidence" value="ECO:0007669"/>
    <property type="project" value="UniProtKB-KW"/>
</dbReference>